<dbReference type="EMBL" id="FNKY01000001">
    <property type="protein sequence ID" value="SDQ34808.1"/>
    <property type="molecule type" value="Genomic_DNA"/>
</dbReference>
<proteinExistence type="predicted"/>
<keyword evidence="2" id="KW-1185">Reference proteome</keyword>
<dbReference type="Proteomes" id="UP000183471">
    <property type="component" value="Unassembled WGS sequence"/>
</dbReference>
<protein>
    <recommendedName>
        <fullName evidence="3">Nucleoside 2-deoxyribosyltransferase</fullName>
    </recommendedName>
</protein>
<gene>
    <name evidence="1" type="ORF">SAMN05216402_0496</name>
</gene>
<evidence type="ECO:0000313" key="1">
    <source>
        <dbReference type="EMBL" id="SDQ34808.1"/>
    </source>
</evidence>
<sequence length="185" mass="20862">MTTNASVVRFANAAIKLFDENRMVVFLCGPALKQDSAGARLRKRLKDALEEQKFEVVLGEDDGLEETRLNVLKGYAHSNELDFINKECGAIVLVADSVGSFCELGLFAHEHTLRNPNKCDFILFVADKYKPDRSYINEGPVKAIEDYGLVEYVNFDTASISHVIKRLERRRSLYFLDGRGRPAKS</sequence>
<dbReference type="RefSeq" id="WP_143007619.1">
    <property type="nucleotide sequence ID" value="NZ_FNKY01000001.1"/>
</dbReference>
<evidence type="ECO:0000313" key="2">
    <source>
        <dbReference type="Proteomes" id="UP000183471"/>
    </source>
</evidence>
<organism evidence="1 2">
    <name type="scientific">Nitrosospira multiformis</name>
    <dbReference type="NCBI Taxonomy" id="1231"/>
    <lineage>
        <taxon>Bacteria</taxon>
        <taxon>Pseudomonadati</taxon>
        <taxon>Pseudomonadota</taxon>
        <taxon>Betaproteobacteria</taxon>
        <taxon>Nitrosomonadales</taxon>
        <taxon>Nitrosomonadaceae</taxon>
        <taxon>Nitrosospira</taxon>
    </lineage>
</organism>
<accession>A0ABY0T6P0</accession>
<comment type="caution">
    <text evidence="1">The sequence shown here is derived from an EMBL/GenBank/DDBJ whole genome shotgun (WGS) entry which is preliminary data.</text>
</comment>
<evidence type="ECO:0008006" key="3">
    <source>
        <dbReference type="Google" id="ProtNLM"/>
    </source>
</evidence>
<name>A0ABY0T6P0_9PROT</name>
<reference evidence="1 2" key="1">
    <citation type="submission" date="2016-10" db="EMBL/GenBank/DDBJ databases">
        <authorList>
            <person name="Varghese N."/>
            <person name="Submissions S."/>
        </authorList>
    </citation>
    <scope>NUCLEOTIDE SEQUENCE [LARGE SCALE GENOMIC DNA]</scope>
    <source>
        <strain evidence="1 2">Nl1</strain>
    </source>
</reference>